<evidence type="ECO:0000313" key="2">
    <source>
        <dbReference type="Proteomes" id="UP000589520"/>
    </source>
</evidence>
<comment type="caution">
    <text evidence="1">The sequence shown here is derived from an EMBL/GenBank/DDBJ whole genome shotgun (WGS) entry which is preliminary data.</text>
</comment>
<keyword evidence="2" id="KW-1185">Reference proteome</keyword>
<gene>
    <name evidence="1" type="ORF">HDF17_001997</name>
</gene>
<reference evidence="1 2" key="1">
    <citation type="submission" date="2020-07" db="EMBL/GenBank/DDBJ databases">
        <title>Genomic Encyclopedia of Type Strains, Phase IV (KMG-V): Genome sequencing to study the core and pangenomes of soil and plant-associated prokaryotes.</title>
        <authorList>
            <person name="Whitman W."/>
        </authorList>
    </citation>
    <scope>NUCLEOTIDE SEQUENCE [LARGE SCALE GENOMIC DNA]</scope>
    <source>
        <strain evidence="1 2">X4EP2</strain>
    </source>
</reference>
<dbReference type="Proteomes" id="UP000589520">
    <property type="component" value="Unassembled WGS sequence"/>
</dbReference>
<dbReference type="AlphaFoldDB" id="A0A7Y9TKZ8"/>
<organism evidence="1 2">
    <name type="scientific">Granulicella arctica</name>
    <dbReference type="NCBI Taxonomy" id="940613"/>
    <lineage>
        <taxon>Bacteria</taxon>
        <taxon>Pseudomonadati</taxon>
        <taxon>Acidobacteriota</taxon>
        <taxon>Terriglobia</taxon>
        <taxon>Terriglobales</taxon>
        <taxon>Acidobacteriaceae</taxon>
        <taxon>Granulicella</taxon>
    </lineage>
</organism>
<protein>
    <submittedName>
        <fullName evidence="1">Uncharacterized protein</fullName>
    </submittedName>
</protein>
<accession>A0A7Y9TKZ8</accession>
<dbReference type="RefSeq" id="WP_179490503.1">
    <property type="nucleotide sequence ID" value="NZ_JACCCW010000002.1"/>
</dbReference>
<name>A0A7Y9TKZ8_9BACT</name>
<dbReference type="EMBL" id="JACCCW010000002">
    <property type="protein sequence ID" value="NYF79677.1"/>
    <property type="molecule type" value="Genomic_DNA"/>
</dbReference>
<proteinExistence type="predicted"/>
<sequence>MSVAPDGLDELRDSLPILAKLLGETVRWVHPDVFRAMPLWYPETARGEPEFNAAYDKQRMLNGNLRAEANIFAGRALMKAMGLRKRPPNWAVCHIWGYDDPKFGSKGNVVRDRRFYSCVGNMVLVPSPLKGLTDHIPEVRLMLRTCAYHLYGWLCEHDDLSSSNDLEQIRQGLIPKDYPADWPVKKSDVLPRNVMHPDNWVWNEIGKRKERIKSELKTCGALYPREAIVSALRFWKVDWI</sequence>
<evidence type="ECO:0000313" key="1">
    <source>
        <dbReference type="EMBL" id="NYF79677.1"/>
    </source>
</evidence>